<organism evidence="1 2">
    <name type="scientific">Deinococcus marmoris</name>
    <dbReference type="NCBI Taxonomy" id="249408"/>
    <lineage>
        <taxon>Bacteria</taxon>
        <taxon>Thermotogati</taxon>
        <taxon>Deinococcota</taxon>
        <taxon>Deinococci</taxon>
        <taxon>Deinococcales</taxon>
        <taxon>Deinococcaceae</taxon>
        <taxon>Deinococcus</taxon>
    </lineage>
</organism>
<accession>A0A1U7P4W8</accession>
<proteinExistence type="predicted"/>
<dbReference type="EMBL" id="MSTI01000007">
    <property type="protein sequence ID" value="OLV20200.1"/>
    <property type="molecule type" value="Genomic_DNA"/>
</dbReference>
<gene>
    <name evidence="1" type="ORF">BOO71_0000628</name>
</gene>
<evidence type="ECO:0000313" key="2">
    <source>
        <dbReference type="Proteomes" id="UP000186607"/>
    </source>
</evidence>
<comment type="caution">
    <text evidence="1">The sequence shown here is derived from an EMBL/GenBank/DDBJ whole genome shotgun (WGS) entry which is preliminary data.</text>
</comment>
<sequence length="226" mass="25250">MDVNSRTIEYRIAKRGLAPEKSGLIRLSLLAIEVGVTRQALRYRASKGDFKVTPWGHCPCVKPAEARKVRAMYAHPKQADYAGWLPSQAAADAIGASQARLFRLTTKHPDKLAGIRWVRAQGQGGFALLFCPADLPELNRRFGRRALPRRYAGLHTAPQFTDLIGVSDSRVFKWVKAGAPHREDLYGRYWFDLYAVRVWLASGVIRPRDLMAVLARMDAALPARAA</sequence>
<reference evidence="1 2" key="1">
    <citation type="submission" date="2017-01" db="EMBL/GenBank/DDBJ databases">
        <title>Genome Analysis of Deinococcus marmoris KOPRI26562.</title>
        <authorList>
            <person name="Kim J.H."/>
            <person name="Oh H.-M."/>
        </authorList>
    </citation>
    <scope>NUCLEOTIDE SEQUENCE [LARGE SCALE GENOMIC DNA]</scope>
    <source>
        <strain evidence="1 2">KOPRI26562</strain>
    </source>
</reference>
<protein>
    <submittedName>
        <fullName evidence="1">Uncharacterized protein</fullName>
    </submittedName>
</protein>
<dbReference type="Proteomes" id="UP000186607">
    <property type="component" value="Unassembled WGS sequence"/>
</dbReference>
<name>A0A1U7P4W8_9DEIO</name>
<dbReference type="STRING" id="249408.BOO71_0000628"/>
<dbReference type="AlphaFoldDB" id="A0A1U7P4W8"/>
<evidence type="ECO:0000313" key="1">
    <source>
        <dbReference type="EMBL" id="OLV20200.1"/>
    </source>
</evidence>
<keyword evidence="2" id="KW-1185">Reference proteome</keyword>